<accession>A0A0B2X5Y8</accession>
<comment type="caution">
    <text evidence="7">The sequence shown here is derived from an EMBL/GenBank/DDBJ whole genome shotgun (WGS) entry which is preliminary data.</text>
</comment>
<dbReference type="PANTHER" id="PTHR14003">
    <property type="entry name" value="TRANSCRIPTIONAL REPRESSOR PROTEIN YY"/>
    <property type="match status" value="1"/>
</dbReference>
<dbReference type="GO" id="GO:0008270">
    <property type="term" value="F:zinc ion binding"/>
    <property type="evidence" value="ECO:0007669"/>
    <property type="project" value="UniProtKB-KW"/>
</dbReference>
<sequence length="191" mass="21358">MLNNKASSLAHHYQQQQHFVGSHTDYHHPHLSLVKPGHNMERSVSPHMSEHSSYSTAHSIARSYASPGAMQASMHMSNTMPGQMSLPNFPEMPGGMGAVHGMTMHQMSQHNQPSPQPAKAFLCGTCSKSFARRSDLARHERIHTGLRPHVCDFPECGKQFIQRSALTVHKRVHTGEKPHHCEICAKVTFQR</sequence>
<evidence type="ECO:0000256" key="3">
    <source>
        <dbReference type="ARBA" id="ARBA00022771"/>
    </source>
</evidence>
<dbReference type="FunFam" id="3.30.160.60:FF:000417">
    <property type="entry name" value="Zinc finger protein"/>
    <property type="match status" value="1"/>
</dbReference>
<dbReference type="GO" id="GO:0000785">
    <property type="term" value="C:chromatin"/>
    <property type="evidence" value="ECO:0007669"/>
    <property type="project" value="TreeGrafter"/>
</dbReference>
<dbReference type="PROSITE" id="PS00028">
    <property type="entry name" value="ZINC_FINGER_C2H2_1"/>
    <property type="match status" value="2"/>
</dbReference>
<dbReference type="Proteomes" id="UP000030816">
    <property type="component" value="Unassembled WGS sequence"/>
</dbReference>
<feature type="domain" description="C2H2-type" evidence="6">
    <location>
        <begin position="149"/>
        <end position="178"/>
    </location>
</feature>
<proteinExistence type="predicted"/>
<evidence type="ECO:0000259" key="6">
    <source>
        <dbReference type="PROSITE" id="PS50157"/>
    </source>
</evidence>
<dbReference type="InterPro" id="IPR036236">
    <property type="entry name" value="Znf_C2H2_sf"/>
</dbReference>
<dbReference type="GO" id="GO:0005667">
    <property type="term" value="C:transcription regulator complex"/>
    <property type="evidence" value="ECO:0007669"/>
    <property type="project" value="TreeGrafter"/>
</dbReference>
<gene>
    <name evidence="7" type="ORF">MAM_00765</name>
</gene>
<dbReference type="RefSeq" id="XP_040682829.1">
    <property type="nucleotide sequence ID" value="XM_040819564.1"/>
</dbReference>
<dbReference type="HOGENOM" id="CLU_1421713_0_0_1"/>
<evidence type="ECO:0000256" key="4">
    <source>
        <dbReference type="ARBA" id="ARBA00022833"/>
    </source>
</evidence>
<reference evidence="7 8" key="1">
    <citation type="journal article" date="2014" name="Proc. Natl. Acad. Sci. U.S.A.">
        <title>Trajectory and genomic determinants of fungal-pathogen speciation and host adaptation.</title>
        <authorList>
            <person name="Hu X."/>
            <person name="Xiao G."/>
            <person name="Zheng P."/>
            <person name="Shang Y."/>
            <person name="Su Y."/>
            <person name="Zhang X."/>
            <person name="Liu X."/>
            <person name="Zhan S."/>
            <person name="St Leger R.J."/>
            <person name="Wang C."/>
        </authorList>
    </citation>
    <scope>NUCLEOTIDE SEQUENCE [LARGE SCALE GENOMIC DNA]</scope>
    <source>
        <strain evidence="7 8">ARSEF 1941</strain>
    </source>
</reference>
<dbReference type="OrthoDB" id="3437960at2759"/>
<keyword evidence="2" id="KW-0677">Repeat</keyword>
<dbReference type="EMBL" id="AZHE01000001">
    <property type="protein sequence ID" value="KHO01764.1"/>
    <property type="molecule type" value="Genomic_DNA"/>
</dbReference>
<evidence type="ECO:0000256" key="5">
    <source>
        <dbReference type="PROSITE-ProRule" id="PRU00042"/>
    </source>
</evidence>
<protein>
    <submittedName>
        <fullName evidence="7">Zinc finger, C2H2-type/integrase, DNA-binding protein</fullName>
    </submittedName>
</protein>
<dbReference type="Gene3D" id="3.30.160.60">
    <property type="entry name" value="Classic Zinc Finger"/>
    <property type="match status" value="3"/>
</dbReference>
<dbReference type="Pfam" id="PF00096">
    <property type="entry name" value="zf-C2H2"/>
    <property type="match status" value="2"/>
</dbReference>
<dbReference type="GO" id="GO:0000978">
    <property type="term" value="F:RNA polymerase II cis-regulatory region sequence-specific DNA binding"/>
    <property type="evidence" value="ECO:0007669"/>
    <property type="project" value="TreeGrafter"/>
</dbReference>
<name>A0A0B2X5Y8_METAS</name>
<dbReference type="GeneID" id="63735220"/>
<dbReference type="PROSITE" id="PS50157">
    <property type="entry name" value="ZINC_FINGER_C2H2_2"/>
    <property type="match status" value="2"/>
</dbReference>
<evidence type="ECO:0000313" key="7">
    <source>
        <dbReference type="EMBL" id="KHO01764.1"/>
    </source>
</evidence>
<dbReference type="AlphaFoldDB" id="A0A0B2X5Y8"/>
<dbReference type="SMART" id="SM00355">
    <property type="entry name" value="ZnF_C2H2"/>
    <property type="match status" value="2"/>
</dbReference>
<organism evidence="7 8">
    <name type="scientific">Metarhizium album (strain ARSEF 1941)</name>
    <dbReference type="NCBI Taxonomy" id="1081103"/>
    <lineage>
        <taxon>Eukaryota</taxon>
        <taxon>Fungi</taxon>
        <taxon>Dikarya</taxon>
        <taxon>Ascomycota</taxon>
        <taxon>Pezizomycotina</taxon>
        <taxon>Sordariomycetes</taxon>
        <taxon>Hypocreomycetidae</taxon>
        <taxon>Hypocreales</taxon>
        <taxon>Clavicipitaceae</taxon>
        <taxon>Metarhizium</taxon>
    </lineage>
</organism>
<evidence type="ECO:0000313" key="8">
    <source>
        <dbReference type="Proteomes" id="UP000030816"/>
    </source>
</evidence>
<dbReference type="SUPFAM" id="SSF57667">
    <property type="entry name" value="beta-beta-alpha zinc fingers"/>
    <property type="match status" value="1"/>
</dbReference>
<dbReference type="FunFam" id="3.30.160.60:FF:000125">
    <property type="entry name" value="Putative zinc finger protein 143"/>
    <property type="match status" value="1"/>
</dbReference>
<dbReference type="GO" id="GO:0000981">
    <property type="term" value="F:DNA-binding transcription factor activity, RNA polymerase II-specific"/>
    <property type="evidence" value="ECO:0007669"/>
    <property type="project" value="UniProtKB-ARBA"/>
</dbReference>
<evidence type="ECO:0000256" key="1">
    <source>
        <dbReference type="ARBA" id="ARBA00022723"/>
    </source>
</evidence>
<dbReference type="PANTHER" id="PTHR14003:SF20">
    <property type="entry name" value="FINGER DOMAIN PROTEIN, PUTATIVE (AFU_ORTHOLOGUE AFUA_4G10380)-RELATED"/>
    <property type="match status" value="1"/>
</dbReference>
<keyword evidence="7" id="KW-0238">DNA-binding</keyword>
<dbReference type="STRING" id="1081103.A0A0B2X5Y8"/>
<feature type="domain" description="C2H2-type" evidence="6">
    <location>
        <begin position="121"/>
        <end position="148"/>
    </location>
</feature>
<evidence type="ECO:0000256" key="2">
    <source>
        <dbReference type="ARBA" id="ARBA00022737"/>
    </source>
</evidence>
<keyword evidence="1" id="KW-0479">Metal-binding</keyword>
<dbReference type="InterPro" id="IPR013087">
    <property type="entry name" value="Znf_C2H2_type"/>
</dbReference>
<keyword evidence="4" id="KW-0862">Zinc</keyword>
<keyword evidence="3 5" id="KW-0863">Zinc-finger</keyword>
<keyword evidence="8" id="KW-1185">Reference proteome</keyword>